<sequence length="91" mass="8909">MEALLDAIGAVALILLILIGLGAGYLAGKIAGRHKPLYLVVGVVAAIATPFLLAALGIGVLAAGGVILLVLVSAAGALVVLALVWAIFGRG</sequence>
<keyword evidence="1" id="KW-0472">Membrane</keyword>
<evidence type="ECO:0000256" key="1">
    <source>
        <dbReference type="SAM" id="Phobius"/>
    </source>
</evidence>
<name>A0ABW7I3Z5_9RHOB</name>
<dbReference type="RefSeq" id="WP_377169962.1">
    <property type="nucleotide sequence ID" value="NZ_JBHTJC010000001.1"/>
</dbReference>
<dbReference type="Proteomes" id="UP001607157">
    <property type="component" value="Unassembled WGS sequence"/>
</dbReference>
<feature type="transmembrane region" description="Helical" evidence="1">
    <location>
        <begin position="66"/>
        <end position="88"/>
    </location>
</feature>
<evidence type="ECO:0000313" key="3">
    <source>
        <dbReference type="Proteomes" id="UP001607157"/>
    </source>
</evidence>
<keyword evidence="3" id="KW-1185">Reference proteome</keyword>
<proteinExistence type="predicted"/>
<accession>A0ABW7I3Z5</accession>
<comment type="caution">
    <text evidence="2">The sequence shown here is derived from an EMBL/GenBank/DDBJ whole genome shotgun (WGS) entry which is preliminary data.</text>
</comment>
<organism evidence="2 3">
    <name type="scientific">Roseovarius aquimarinus</name>
    <dbReference type="NCBI Taxonomy" id="1229156"/>
    <lineage>
        <taxon>Bacteria</taxon>
        <taxon>Pseudomonadati</taxon>
        <taxon>Pseudomonadota</taxon>
        <taxon>Alphaproteobacteria</taxon>
        <taxon>Rhodobacterales</taxon>
        <taxon>Roseobacteraceae</taxon>
        <taxon>Roseovarius</taxon>
    </lineage>
</organism>
<evidence type="ECO:0000313" key="2">
    <source>
        <dbReference type="EMBL" id="MFH0252265.1"/>
    </source>
</evidence>
<gene>
    <name evidence="2" type="ORF">ACGRVM_00030</name>
</gene>
<feature type="transmembrane region" description="Helical" evidence="1">
    <location>
        <begin position="6"/>
        <end position="26"/>
    </location>
</feature>
<protein>
    <submittedName>
        <fullName evidence="2">GlsB/YeaQ/YmgE family stress response membrane protein</fullName>
    </submittedName>
</protein>
<reference evidence="2 3" key="1">
    <citation type="submission" date="2024-10" db="EMBL/GenBank/DDBJ databases">
        <authorList>
            <person name="Yang X.-N."/>
        </authorList>
    </citation>
    <scope>NUCLEOTIDE SEQUENCE [LARGE SCALE GENOMIC DNA]</scope>
    <source>
        <strain evidence="2 3">CAU 1059</strain>
    </source>
</reference>
<keyword evidence="1" id="KW-1133">Transmembrane helix</keyword>
<keyword evidence="1" id="KW-0812">Transmembrane</keyword>
<dbReference type="EMBL" id="JBIHMM010000001">
    <property type="protein sequence ID" value="MFH0252265.1"/>
    <property type="molecule type" value="Genomic_DNA"/>
</dbReference>
<feature type="transmembrane region" description="Helical" evidence="1">
    <location>
        <begin position="38"/>
        <end position="60"/>
    </location>
</feature>